<evidence type="ECO:0000259" key="3">
    <source>
        <dbReference type="Pfam" id="PF20151"/>
    </source>
</evidence>
<dbReference type="Proteomes" id="UP000054270">
    <property type="component" value="Unassembled WGS sequence"/>
</dbReference>
<evidence type="ECO:0000313" key="5">
    <source>
        <dbReference type="Proteomes" id="UP000054270"/>
    </source>
</evidence>
<feature type="region of interest" description="Disordered" evidence="1">
    <location>
        <begin position="323"/>
        <end position="357"/>
    </location>
</feature>
<dbReference type="InterPro" id="IPR045340">
    <property type="entry name" value="DUF6533"/>
</dbReference>
<dbReference type="EMBL" id="KN817566">
    <property type="protein sequence ID" value="KJA20534.1"/>
    <property type="molecule type" value="Genomic_DNA"/>
</dbReference>
<gene>
    <name evidence="4" type="ORF">HYPSUDRAFT_216914</name>
</gene>
<dbReference type="OrthoDB" id="3038990at2759"/>
<evidence type="ECO:0000313" key="4">
    <source>
        <dbReference type="EMBL" id="KJA20534.1"/>
    </source>
</evidence>
<feature type="transmembrane region" description="Helical" evidence="2">
    <location>
        <begin position="99"/>
        <end position="120"/>
    </location>
</feature>
<dbReference type="Pfam" id="PF20151">
    <property type="entry name" value="DUF6533"/>
    <property type="match status" value="1"/>
</dbReference>
<accession>A0A0D2NP03</accession>
<proteinExistence type="predicted"/>
<feature type="compositionally biased region" description="Basic and acidic residues" evidence="1">
    <location>
        <begin position="337"/>
        <end position="357"/>
    </location>
</feature>
<feature type="transmembrane region" description="Helical" evidence="2">
    <location>
        <begin position="127"/>
        <end position="150"/>
    </location>
</feature>
<keyword evidence="2" id="KW-0812">Transmembrane</keyword>
<dbReference type="AlphaFoldDB" id="A0A0D2NP03"/>
<evidence type="ECO:0000256" key="1">
    <source>
        <dbReference type="SAM" id="MobiDB-lite"/>
    </source>
</evidence>
<keyword evidence="2" id="KW-0472">Membrane</keyword>
<keyword evidence="5" id="KW-1185">Reference proteome</keyword>
<feature type="transmembrane region" description="Helical" evidence="2">
    <location>
        <begin position="28"/>
        <end position="45"/>
    </location>
</feature>
<organism evidence="4 5">
    <name type="scientific">Hypholoma sublateritium (strain FD-334 SS-4)</name>
    <dbReference type="NCBI Taxonomy" id="945553"/>
    <lineage>
        <taxon>Eukaryota</taxon>
        <taxon>Fungi</taxon>
        <taxon>Dikarya</taxon>
        <taxon>Basidiomycota</taxon>
        <taxon>Agaricomycotina</taxon>
        <taxon>Agaricomycetes</taxon>
        <taxon>Agaricomycetidae</taxon>
        <taxon>Agaricales</taxon>
        <taxon>Agaricineae</taxon>
        <taxon>Strophariaceae</taxon>
        <taxon>Hypholoma</taxon>
    </lineage>
</organism>
<feature type="transmembrane region" description="Helical" evidence="2">
    <location>
        <begin position="170"/>
        <end position="193"/>
    </location>
</feature>
<reference evidence="5" key="1">
    <citation type="submission" date="2014-04" db="EMBL/GenBank/DDBJ databases">
        <title>Evolutionary Origins and Diversification of the Mycorrhizal Mutualists.</title>
        <authorList>
            <consortium name="DOE Joint Genome Institute"/>
            <consortium name="Mycorrhizal Genomics Consortium"/>
            <person name="Kohler A."/>
            <person name="Kuo A."/>
            <person name="Nagy L.G."/>
            <person name="Floudas D."/>
            <person name="Copeland A."/>
            <person name="Barry K.W."/>
            <person name="Cichocki N."/>
            <person name="Veneault-Fourrey C."/>
            <person name="LaButti K."/>
            <person name="Lindquist E.A."/>
            <person name="Lipzen A."/>
            <person name="Lundell T."/>
            <person name="Morin E."/>
            <person name="Murat C."/>
            <person name="Riley R."/>
            <person name="Ohm R."/>
            <person name="Sun H."/>
            <person name="Tunlid A."/>
            <person name="Henrissat B."/>
            <person name="Grigoriev I.V."/>
            <person name="Hibbett D.S."/>
            <person name="Martin F."/>
        </authorList>
    </citation>
    <scope>NUCLEOTIDE SEQUENCE [LARGE SCALE GENOMIC DNA]</scope>
    <source>
        <strain evidence="5">FD-334 SS-4</strain>
    </source>
</reference>
<feature type="compositionally biased region" description="Polar residues" evidence="1">
    <location>
        <begin position="323"/>
        <end position="336"/>
    </location>
</feature>
<protein>
    <recommendedName>
        <fullName evidence="3">DUF6533 domain-containing protein</fullName>
    </recommendedName>
</protein>
<feature type="transmembrane region" description="Helical" evidence="2">
    <location>
        <begin position="65"/>
        <end position="87"/>
    </location>
</feature>
<name>A0A0D2NP03_HYPSF</name>
<dbReference type="OMA" id="WWSTAIS"/>
<feature type="domain" description="DUF6533" evidence="3">
    <location>
        <begin position="31"/>
        <end position="75"/>
    </location>
</feature>
<evidence type="ECO:0000256" key="2">
    <source>
        <dbReference type="SAM" id="Phobius"/>
    </source>
</evidence>
<keyword evidence="2" id="KW-1133">Transmembrane helix</keyword>
<sequence>MSDALPPILNPDTPLAFLDPQSAYETSVSVYVTVASLGVLVWDMLDNIGEEFRVVYAGRITMTTIAYLGSRIGSLGYVLGSSIFTTAPTGNCEVFEKALTAWYPISLGCSALLFFFRVAAIYNRKPVVVGSFFVLWLALLACTLFIPIGVQGAAVGGSSYCQDAFVPNTAYAAIIAPLVHDTLVFIAISWKLVKNSHVEGKEGIKVMAFGKYLPDFTKGLLLDGQRYYLVTLVSSLVTVVMAFDQSVPVPLRSMCATPNIVLVNIMACRVYRRTKAGVFRQLGVSSVGMSRNTAPVIAISTNRVRTTDEPSYLVDIELASRKATSPTTVNGSLTNSEYRRGDTLEKTDYSRSYDADK</sequence>